<evidence type="ECO:0000313" key="4">
    <source>
        <dbReference type="Proteomes" id="UP000629468"/>
    </source>
</evidence>
<evidence type="ECO:0000256" key="2">
    <source>
        <dbReference type="SAM" id="Phobius"/>
    </source>
</evidence>
<keyword evidence="2" id="KW-0472">Membrane</keyword>
<sequence length="376" mass="41351">MTQHVLVENKKRKRTLHIVRLHKFSLFCVTFSAQSARPPTTTSILLRPPLTTTASFSAQSDRMAGDPSSSHRGEHREHREHRHRSSSSHHHHRTISSTTLLLVLSLVLAVLAVMLSLPSGTASSGTSTESGSSVLSYLTPKRTQALIARESAVAVREAEVARREAEVLIGAPGGVIPSPASCAPCTAATTFETITAPAATIIKEIVKEDSLTPPGWTGARAEELLERELKITERERDISKREENVNRREHDAARRESWIMEQLISLGNDNPQTVEEEYVYEPSAPKRKAPKYQELPIVAETIQETLIMTETITVPAPASTRPAAKPSPVSPSQSKTDSSPRTTEVEIVTEYEEPPSMTVARPRATRPNARWFGGGW</sequence>
<dbReference type="Proteomes" id="UP000629468">
    <property type="component" value="Unassembled WGS sequence"/>
</dbReference>
<proteinExistence type="predicted"/>
<feature type="compositionally biased region" description="Basic residues" evidence="1">
    <location>
        <begin position="78"/>
        <end position="93"/>
    </location>
</feature>
<protein>
    <submittedName>
        <fullName evidence="3">Uncharacterized protein</fullName>
    </submittedName>
</protein>
<feature type="compositionally biased region" description="Polar residues" evidence="1">
    <location>
        <begin position="330"/>
        <end position="341"/>
    </location>
</feature>
<reference evidence="3 4" key="1">
    <citation type="journal article" name="Sci. Rep.">
        <title>Telomere-to-telomere assembled and centromere annotated genomes of the two main subspecies of the button mushroom Agaricus bisporus reveal especially polymorphic chromosome ends.</title>
        <authorList>
            <person name="Sonnenberg A.S.M."/>
            <person name="Sedaghat-Telgerd N."/>
            <person name="Lavrijssen B."/>
            <person name="Ohm R.A."/>
            <person name="Hendrickx P.M."/>
            <person name="Scholtmeijer K."/>
            <person name="Baars J.J.P."/>
            <person name="van Peer A."/>
        </authorList>
    </citation>
    <scope>NUCLEOTIDE SEQUENCE [LARGE SCALE GENOMIC DNA]</scope>
    <source>
        <strain evidence="3 4">H119_p4</strain>
    </source>
</reference>
<feature type="region of interest" description="Disordered" evidence="1">
    <location>
        <begin position="55"/>
        <end position="93"/>
    </location>
</feature>
<keyword evidence="2" id="KW-0812">Transmembrane</keyword>
<accession>A0A8H7KIT4</accession>
<gene>
    <name evidence="3" type="ORF">Agabi119p4_3062</name>
</gene>
<feature type="region of interest" description="Disordered" evidence="1">
    <location>
        <begin position="317"/>
        <end position="376"/>
    </location>
</feature>
<feature type="transmembrane region" description="Helical" evidence="2">
    <location>
        <begin position="94"/>
        <end position="117"/>
    </location>
</feature>
<comment type="caution">
    <text evidence="3">The sequence shown here is derived from an EMBL/GenBank/DDBJ whole genome shotgun (WGS) entry which is preliminary data.</text>
</comment>
<keyword evidence="2" id="KW-1133">Transmembrane helix</keyword>
<dbReference type="AlphaFoldDB" id="A0A8H7KIT4"/>
<evidence type="ECO:0000256" key="1">
    <source>
        <dbReference type="SAM" id="MobiDB-lite"/>
    </source>
</evidence>
<dbReference type="EMBL" id="JABXXO010000004">
    <property type="protein sequence ID" value="KAF7778717.1"/>
    <property type="molecule type" value="Genomic_DNA"/>
</dbReference>
<name>A0A8H7KIT4_AGABI</name>
<evidence type="ECO:0000313" key="3">
    <source>
        <dbReference type="EMBL" id="KAF7778717.1"/>
    </source>
</evidence>
<organism evidence="3 4">
    <name type="scientific">Agaricus bisporus var. burnettii</name>
    <dbReference type="NCBI Taxonomy" id="192524"/>
    <lineage>
        <taxon>Eukaryota</taxon>
        <taxon>Fungi</taxon>
        <taxon>Dikarya</taxon>
        <taxon>Basidiomycota</taxon>
        <taxon>Agaricomycotina</taxon>
        <taxon>Agaricomycetes</taxon>
        <taxon>Agaricomycetidae</taxon>
        <taxon>Agaricales</taxon>
        <taxon>Agaricineae</taxon>
        <taxon>Agaricaceae</taxon>
        <taxon>Agaricus</taxon>
    </lineage>
</organism>